<dbReference type="EMBL" id="OZ035844">
    <property type="protein sequence ID" value="CAL1598613.1"/>
    <property type="molecule type" value="Genomic_DNA"/>
</dbReference>
<reference evidence="2 3" key="1">
    <citation type="submission" date="2024-04" db="EMBL/GenBank/DDBJ databases">
        <authorList>
            <person name="Waldvogel A.-M."/>
            <person name="Schoenle A."/>
        </authorList>
    </citation>
    <scope>NUCLEOTIDE SEQUENCE [LARGE SCALE GENOMIC DNA]</scope>
</reference>
<gene>
    <name evidence="2" type="ORF">KC01_LOCUS26980</name>
</gene>
<feature type="compositionally biased region" description="Low complexity" evidence="1">
    <location>
        <begin position="126"/>
        <end position="135"/>
    </location>
</feature>
<organism evidence="2 3">
    <name type="scientific">Knipowitschia caucasica</name>
    <name type="common">Caucasian dwarf goby</name>
    <name type="synonym">Pomatoschistus caucasicus</name>
    <dbReference type="NCBI Taxonomy" id="637954"/>
    <lineage>
        <taxon>Eukaryota</taxon>
        <taxon>Metazoa</taxon>
        <taxon>Chordata</taxon>
        <taxon>Craniata</taxon>
        <taxon>Vertebrata</taxon>
        <taxon>Euteleostomi</taxon>
        <taxon>Actinopterygii</taxon>
        <taxon>Neopterygii</taxon>
        <taxon>Teleostei</taxon>
        <taxon>Neoteleostei</taxon>
        <taxon>Acanthomorphata</taxon>
        <taxon>Gobiaria</taxon>
        <taxon>Gobiiformes</taxon>
        <taxon>Gobioidei</taxon>
        <taxon>Gobiidae</taxon>
        <taxon>Gobiinae</taxon>
        <taxon>Knipowitschia</taxon>
    </lineage>
</organism>
<dbReference type="AlphaFoldDB" id="A0AAV2LBW8"/>
<evidence type="ECO:0000256" key="1">
    <source>
        <dbReference type="SAM" id="MobiDB-lite"/>
    </source>
</evidence>
<protein>
    <submittedName>
        <fullName evidence="2">Uncharacterized protein</fullName>
    </submittedName>
</protein>
<name>A0AAV2LBW8_KNICA</name>
<feature type="region of interest" description="Disordered" evidence="1">
    <location>
        <begin position="126"/>
        <end position="151"/>
    </location>
</feature>
<evidence type="ECO:0000313" key="3">
    <source>
        <dbReference type="Proteomes" id="UP001497482"/>
    </source>
</evidence>
<keyword evidence="3" id="KW-1185">Reference proteome</keyword>
<evidence type="ECO:0000313" key="2">
    <source>
        <dbReference type="EMBL" id="CAL1598613.1"/>
    </source>
</evidence>
<dbReference type="Proteomes" id="UP001497482">
    <property type="component" value="Chromosome 22"/>
</dbReference>
<feature type="region of interest" description="Disordered" evidence="1">
    <location>
        <begin position="171"/>
        <end position="193"/>
    </location>
</feature>
<accession>A0AAV2LBW8</accession>
<sequence length="193" mass="20059">MAATTEKLCSKRRGPVFIGARSSSVSSGHNALADMKGALESASIFSTSARVCASGPRRRLPEDKPALCPPELCVQSVGLPHQGGEGKGKRGDARSNCVLWVRSAPSEVGGGVTVSSVWVRVSGSLSSRRSSPSVGAQIHNNPTFGEVRGQLAFPPLDPKAAAKKRRNPIWAAPGVLHQGGGEQQLEGEKGTPS</sequence>
<proteinExistence type="predicted"/>